<protein>
    <recommendedName>
        <fullName evidence="5">Ubiquitin-like protease family profile domain-containing protein</fullName>
    </recommendedName>
</protein>
<keyword evidence="7" id="KW-1185">Reference proteome</keyword>
<dbReference type="InterPro" id="IPR003653">
    <property type="entry name" value="Peptidase_C48_C"/>
</dbReference>
<accession>A0A843VSJ0</accession>
<dbReference type="Proteomes" id="UP000652761">
    <property type="component" value="Unassembled WGS sequence"/>
</dbReference>
<dbReference type="GO" id="GO:0008234">
    <property type="term" value="F:cysteine-type peptidase activity"/>
    <property type="evidence" value="ECO:0007669"/>
    <property type="project" value="InterPro"/>
</dbReference>
<evidence type="ECO:0000256" key="4">
    <source>
        <dbReference type="SAM" id="MobiDB-lite"/>
    </source>
</evidence>
<feature type="compositionally biased region" description="Basic and acidic residues" evidence="4">
    <location>
        <begin position="98"/>
        <end position="139"/>
    </location>
</feature>
<sequence length="358" mass="42757">MELQSDLLQQKNNIIQSMDQRLQRLEKQFEHQPQWQHPPAEPQSAVLVLLPPELPTASVPSNGVAKMSTRRQGNVLHYKKENPLDKVAMINVRVQTSEPKEERKRGQKEEADENKRKGEAKKRKEEEEAEKKKKEDEGKKKRKEKRKEVEEANKKRKEEEEEHKRKQVEEEQKKKREEEEQKREAEEAEKRRKEVEEEQKRKREEKEEEKKRKEQEEEKRKTEVEEPEDYRYYKAPKVNVSTSEPIFVSSQESTDTLPTSKKEGRRDYAAQEVDILRTNMKCRDIDSTNWSLRYPDPCPQQRSGDNCVIFTCKYIECLARRDTQGFPFSPDDKPTVRARFTLHFIKAYFNAQERSERI</sequence>
<organism evidence="6 7">
    <name type="scientific">Colocasia esculenta</name>
    <name type="common">Wild taro</name>
    <name type="synonym">Arum esculentum</name>
    <dbReference type="NCBI Taxonomy" id="4460"/>
    <lineage>
        <taxon>Eukaryota</taxon>
        <taxon>Viridiplantae</taxon>
        <taxon>Streptophyta</taxon>
        <taxon>Embryophyta</taxon>
        <taxon>Tracheophyta</taxon>
        <taxon>Spermatophyta</taxon>
        <taxon>Magnoliopsida</taxon>
        <taxon>Liliopsida</taxon>
        <taxon>Araceae</taxon>
        <taxon>Aroideae</taxon>
        <taxon>Colocasieae</taxon>
        <taxon>Colocasia</taxon>
    </lineage>
</organism>
<keyword evidence="3" id="KW-0378">Hydrolase</keyword>
<dbReference type="GO" id="GO:0006508">
    <property type="term" value="P:proteolysis"/>
    <property type="evidence" value="ECO:0007669"/>
    <property type="project" value="UniProtKB-KW"/>
</dbReference>
<dbReference type="InterPro" id="IPR038765">
    <property type="entry name" value="Papain-like_cys_pep_sf"/>
</dbReference>
<evidence type="ECO:0000256" key="1">
    <source>
        <dbReference type="ARBA" id="ARBA00005234"/>
    </source>
</evidence>
<feature type="region of interest" description="Disordered" evidence="4">
    <location>
        <begin position="79"/>
        <end position="232"/>
    </location>
</feature>
<reference evidence="6" key="1">
    <citation type="submission" date="2017-07" db="EMBL/GenBank/DDBJ databases">
        <title>Taro Niue Genome Assembly and Annotation.</title>
        <authorList>
            <person name="Atibalentja N."/>
            <person name="Keating K."/>
            <person name="Fields C.J."/>
        </authorList>
    </citation>
    <scope>NUCLEOTIDE SEQUENCE</scope>
    <source>
        <strain evidence="6">Niue_2</strain>
        <tissue evidence="6">Leaf</tissue>
    </source>
</reference>
<name>A0A843VSJ0_COLES</name>
<comment type="caution">
    <text evidence="6">The sequence shown here is derived from an EMBL/GenBank/DDBJ whole genome shotgun (WGS) entry which is preliminary data.</text>
</comment>
<dbReference type="SUPFAM" id="SSF54001">
    <property type="entry name" value="Cysteine proteinases"/>
    <property type="match status" value="1"/>
</dbReference>
<evidence type="ECO:0000313" key="7">
    <source>
        <dbReference type="Proteomes" id="UP000652761"/>
    </source>
</evidence>
<evidence type="ECO:0000256" key="2">
    <source>
        <dbReference type="ARBA" id="ARBA00022670"/>
    </source>
</evidence>
<evidence type="ECO:0000256" key="3">
    <source>
        <dbReference type="ARBA" id="ARBA00022801"/>
    </source>
</evidence>
<feature type="compositionally biased region" description="Basic and acidic residues" evidence="4">
    <location>
        <begin position="146"/>
        <end position="232"/>
    </location>
</feature>
<gene>
    <name evidence="6" type="ORF">Taro_029908</name>
</gene>
<dbReference type="Pfam" id="PF02902">
    <property type="entry name" value="Peptidase_C48"/>
    <property type="match status" value="1"/>
</dbReference>
<comment type="similarity">
    <text evidence="1">Belongs to the peptidase C48 family.</text>
</comment>
<dbReference type="EMBL" id="NMUH01002018">
    <property type="protein sequence ID" value="MQL97217.1"/>
    <property type="molecule type" value="Genomic_DNA"/>
</dbReference>
<dbReference type="Gene3D" id="3.40.395.10">
    <property type="entry name" value="Adenoviral Proteinase, Chain A"/>
    <property type="match status" value="1"/>
</dbReference>
<proteinExistence type="inferred from homology"/>
<feature type="domain" description="Ubiquitin-like protease family profile" evidence="5">
    <location>
        <begin position="280"/>
        <end position="325"/>
    </location>
</feature>
<keyword evidence="2" id="KW-0645">Protease</keyword>
<evidence type="ECO:0000259" key="5">
    <source>
        <dbReference type="Pfam" id="PF02902"/>
    </source>
</evidence>
<evidence type="ECO:0000313" key="6">
    <source>
        <dbReference type="EMBL" id="MQL97217.1"/>
    </source>
</evidence>
<dbReference type="AlphaFoldDB" id="A0A843VSJ0"/>
<dbReference type="OrthoDB" id="1939479at2759"/>